<keyword evidence="2" id="KW-0732">Signal</keyword>
<evidence type="ECO:0008006" key="5">
    <source>
        <dbReference type="Google" id="ProtNLM"/>
    </source>
</evidence>
<sequence length="102" mass="10554">MPRTSSSTTILLTAAATAAVTAVTVSGCVSVRPPTTPKAPSPTVSAHAPRPEGHADGPVVQAPAREALERMKTAPHRTPARHTEQQPQRAATPAPPRTAPRD</sequence>
<organism evidence="3 4">
    <name type="scientific">Streptomyces endophyticus</name>
    <dbReference type="NCBI Taxonomy" id="714166"/>
    <lineage>
        <taxon>Bacteria</taxon>
        <taxon>Bacillati</taxon>
        <taxon>Actinomycetota</taxon>
        <taxon>Actinomycetes</taxon>
        <taxon>Kitasatosporales</taxon>
        <taxon>Streptomycetaceae</taxon>
        <taxon>Streptomyces</taxon>
    </lineage>
</organism>
<feature type="chain" id="PRO_5045293320" description="Lipoprotein" evidence="2">
    <location>
        <begin position="19"/>
        <end position="102"/>
    </location>
</feature>
<reference evidence="3 4" key="1">
    <citation type="submission" date="2022-10" db="EMBL/GenBank/DDBJ databases">
        <authorList>
            <person name="Xie J."/>
            <person name="Shen N."/>
        </authorList>
    </citation>
    <scope>NUCLEOTIDE SEQUENCE [LARGE SCALE GENOMIC DNA]</scope>
    <source>
        <strain evidence="3 4">YIM65594</strain>
    </source>
</reference>
<feature type="signal peptide" evidence="2">
    <location>
        <begin position="1"/>
        <end position="18"/>
    </location>
</feature>
<evidence type="ECO:0000256" key="1">
    <source>
        <dbReference type="SAM" id="MobiDB-lite"/>
    </source>
</evidence>
<comment type="caution">
    <text evidence="3">The sequence shown here is derived from an EMBL/GenBank/DDBJ whole genome shotgun (WGS) entry which is preliminary data.</text>
</comment>
<dbReference type="Proteomes" id="UP001354931">
    <property type="component" value="Unassembled WGS sequence"/>
</dbReference>
<protein>
    <recommendedName>
        <fullName evidence="5">Lipoprotein</fullName>
    </recommendedName>
</protein>
<dbReference type="PROSITE" id="PS51257">
    <property type="entry name" value="PROKAR_LIPOPROTEIN"/>
    <property type="match status" value="1"/>
</dbReference>
<name>A0ABU6F0C0_9ACTN</name>
<keyword evidence="4" id="KW-1185">Reference proteome</keyword>
<accession>A0ABU6F0C0</accession>
<proteinExistence type="predicted"/>
<evidence type="ECO:0000256" key="2">
    <source>
        <dbReference type="SAM" id="SignalP"/>
    </source>
</evidence>
<gene>
    <name evidence="3" type="ORF">OKJ99_07890</name>
</gene>
<feature type="non-terminal residue" evidence="3">
    <location>
        <position position="102"/>
    </location>
</feature>
<feature type="compositionally biased region" description="Pro residues" evidence="1">
    <location>
        <begin position="93"/>
        <end position="102"/>
    </location>
</feature>
<dbReference type="EMBL" id="JAOZYC010000055">
    <property type="protein sequence ID" value="MEB8337435.1"/>
    <property type="molecule type" value="Genomic_DNA"/>
</dbReference>
<feature type="region of interest" description="Disordered" evidence="1">
    <location>
        <begin position="30"/>
        <end position="102"/>
    </location>
</feature>
<evidence type="ECO:0000313" key="4">
    <source>
        <dbReference type="Proteomes" id="UP001354931"/>
    </source>
</evidence>
<evidence type="ECO:0000313" key="3">
    <source>
        <dbReference type="EMBL" id="MEB8337435.1"/>
    </source>
</evidence>